<keyword evidence="1" id="KW-1133">Transmembrane helix</keyword>
<comment type="caution">
    <text evidence="2">The sequence shown here is derived from an EMBL/GenBank/DDBJ whole genome shotgun (WGS) entry which is preliminary data.</text>
</comment>
<keyword evidence="1" id="KW-0472">Membrane</keyword>
<reference evidence="2" key="1">
    <citation type="submission" date="2023-05" db="EMBL/GenBank/DDBJ databases">
        <title>Anaerotaeda fermentans gen. nov., sp. nov., a novel anaerobic planctomycete of the new family within the order Sedimentisphaerales isolated from Taman Peninsula, Russia.</title>
        <authorList>
            <person name="Khomyakova M.A."/>
            <person name="Merkel A.Y."/>
            <person name="Slobodkin A.I."/>
        </authorList>
    </citation>
    <scope>NUCLEOTIDE SEQUENCE</scope>
    <source>
        <strain evidence="2">M17dextr</strain>
    </source>
</reference>
<name>A0AAW6TZ46_9BACT</name>
<dbReference type="Proteomes" id="UP001431776">
    <property type="component" value="Unassembled WGS sequence"/>
</dbReference>
<evidence type="ECO:0000256" key="1">
    <source>
        <dbReference type="SAM" id="Phobius"/>
    </source>
</evidence>
<keyword evidence="1" id="KW-0812">Transmembrane</keyword>
<organism evidence="2 3">
    <name type="scientific">Anaerobaca lacustris</name>
    <dbReference type="NCBI Taxonomy" id="3044600"/>
    <lineage>
        <taxon>Bacteria</taxon>
        <taxon>Pseudomonadati</taxon>
        <taxon>Planctomycetota</taxon>
        <taxon>Phycisphaerae</taxon>
        <taxon>Sedimentisphaerales</taxon>
        <taxon>Anaerobacaceae</taxon>
        <taxon>Anaerobaca</taxon>
    </lineage>
</organism>
<gene>
    <name evidence="2" type="ORF">QJ522_08800</name>
</gene>
<dbReference type="RefSeq" id="WP_349244550.1">
    <property type="nucleotide sequence ID" value="NZ_JASCXX010000009.1"/>
</dbReference>
<evidence type="ECO:0000313" key="3">
    <source>
        <dbReference type="Proteomes" id="UP001431776"/>
    </source>
</evidence>
<dbReference type="AlphaFoldDB" id="A0AAW6TZ46"/>
<proteinExistence type="predicted"/>
<protein>
    <submittedName>
        <fullName evidence="2">Uncharacterized protein</fullName>
    </submittedName>
</protein>
<dbReference type="EMBL" id="JASCXX010000009">
    <property type="protein sequence ID" value="MDI6449141.1"/>
    <property type="molecule type" value="Genomic_DNA"/>
</dbReference>
<keyword evidence="3" id="KW-1185">Reference proteome</keyword>
<evidence type="ECO:0000313" key="2">
    <source>
        <dbReference type="EMBL" id="MDI6449141.1"/>
    </source>
</evidence>
<feature type="transmembrane region" description="Helical" evidence="1">
    <location>
        <begin position="52"/>
        <end position="70"/>
    </location>
</feature>
<accession>A0AAW6TZ46</accession>
<sequence length="72" mass="8103">MNQISLKKVLWAFIALLLLSRTGRIVQFFETLDLGGILTLEPLRNSPEGGRFLVTVALLALAFVTIHSFFRK</sequence>